<feature type="region of interest" description="Disordered" evidence="1">
    <location>
        <begin position="100"/>
        <end position="123"/>
    </location>
</feature>
<organism evidence="2 3">
    <name type="scientific">Rhizobium helianthi</name>
    <dbReference type="NCBI Taxonomy" id="1132695"/>
    <lineage>
        <taxon>Bacteria</taxon>
        <taxon>Pseudomonadati</taxon>
        <taxon>Pseudomonadota</taxon>
        <taxon>Alphaproteobacteria</taxon>
        <taxon>Hyphomicrobiales</taxon>
        <taxon>Rhizobiaceae</taxon>
        <taxon>Rhizobium/Agrobacterium group</taxon>
        <taxon>Rhizobium</taxon>
    </lineage>
</organism>
<evidence type="ECO:0000256" key="1">
    <source>
        <dbReference type="SAM" id="MobiDB-lite"/>
    </source>
</evidence>
<dbReference type="EMBL" id="JBHUEQ010000004">
    <property type="protein sequence ID" value="MFD1744589.1"/>
    <property type="molecule type" value="Genomic_DNA"/>
</dbReference>
<accession>A0ABW4M007</accession>
<evidence type="ECO:0000313" key="3">
    <source>
        <dbReference type="Proteomes" id="UP001597322"/>
    </source>
</evidence>
<feature type="compositionally biased region" description="Polar residues" evidence="1">
    <location>
        <begin position="211"/>
        <end position="220"/>
    </location>
</feature>
<feature type="compositionally biased region" description="Low complexity" evidence="1">
    <location>
        <begin position="187"/>
        <end position="210"/>
    </location>
</feature>
<feature type="compositionally biased region" description="Polar residues" evidence="1">
    <location>
        <begin position="175"/>
        <end position="186"/>
    </location>
</feature>
<evidence type="ECO:0000313" key="2">
    <source>
        <dbReference type="EMBL" id="MFD1744589.1"/>
    </source>
</evidence>
<dbReference type="RefSeq" id="WP_377396783.1">
    <property type="nucleotide sequence ID" value="NZ_JBHUEQ010000004.1"/>
</dbReference>
<keyword evidence="3" id="KW-1185">Reference proteome</keyword>
<name>A0ABW4M007_9HYPH</name>
<feature type="compositionally biased region" description="Low complexity" evidence="1">
    <location>
        <begin position="29"/>
        <end position="44"/>
    </location>
</feature>
<feature type="compositionally biased region" description="Basic and acidic residues" evidence="1">
    <location>
        <begin position="51"/>
        <end position="66"/>
    </location>
</feature>
<comment type="caution">
    <text evidence="2">The sequence shown here is derived from an EMBL/GenBank/DDBJ whole genome shotgun (WGS) entry which is preliminary data.</text>
</comment>
<feature type="region of interest" description="Disordered" evidence="1">
    <location>
        <begin position="167"/>
        <end position="220"/>
    </location>
</feature>
<feature type="compositionally biased region" description="Basic and acidic residues" evidence="1">
    <location>
        <begin position="100"/>
        <end position="112"/>
    </location>
</feature>
<dbReference type="Proteomes" id="UP001597322">
    <property type="component" value="Unassembled WGS sequence"/>
</dbReference>
<reference evidence="3" key="1">
    <citation type="journal article" date="2019" name="Int. J. Syst. Evol. Microbiol.">
        <title>The Global Catalogue of Microorganisms (GCM) 10K type strain sequencing project: providing services to taxonomists for standard genome sequencing and annotation.</title>
        <authorList>
            <consortium name="The Broad Institute Genomics Platform"/>
            <consortium name="The Broad Institute Genome Sequencing Center for Infectious Disease"/>
            <person name="Wu L."/>
            <person name="Ma J."/>
        </authorList>
    </citation>
    <scope>NUCLEOTIDE SEQUENCE [LARGE SCALE GENOMIC DNA]</scope>
    <source>
        <strain evidence="3">CG52</strain>
    </source>
</reference>
<feature type="region of interest" description="Disordered" evidence="1">
    <location>
        <begin position="1"/>
        <end position="78"/>
    </location>
</feature>
<protein>
    <submittedName>
        <fullName evidence="2">Nutrient deprivation-induced protein</fullName>
    </submittedName>
</protein>
<sequence>MADRDPTSAGGDRLSPTYGSMRPEAPRASATSSPPQNQPQPKTQTDLRQQVQEDAHVLGDMAREQMHQASAKAQDMAEEQKGYAAQRVAGIADAIERVGSELEQGENRDIGRMTRQMGQSVQRFAQDIKGKSMSEVAGMAEDFGRRQPLAFLGLAAMAGLAASRFVSASASRQAGSSHSGAPSTRVPSSHASASASASTPSESRSAAPAATLNTTGASNV</sequence>
<gene>
    <name evidence="2" type="ORF">ACFSE1_03860</name>
</gene>
<proteinExistence type="predicted"/>